<evidence type="ECO:0000256" key="1">
    <source>
        <dbReference type="ARBA" id="ARBA00002154"/>
    </source>
</evidence>
<feature type="domain" description="PB1" evidence="21">
    <location>
        <begin position="564"/>
        <end position="645"/>
    </location>
</feature>
<dbReference type="GO" id="GO:0009734">
    <property type="term" value="P:auxin-activated signaling pathway"/>
    <property type="evidence" value="ECO:0007669"/>
    <property type="project" value="UniProtKB-KW"/>
</dbReference>
<evidence type="ECO:0000256" key="8">
    <source>
        <dbReference type="ARBA" id="ARBA00022729"/>
    </source>
</evidence>
<keyword evidence="11" id="KW-0333">Golgi apparatus</keyword>
<evidence type="ECO:0000256" key="6">
    <source>
        <dbReference type="ARBA" id="ARBA00008961"/>
    </source>
</evidence>
<evidence type="ECO:0000256" key="3">
    <source>
        <dbReference type="ARBA" id="ARBA00004123"/>
    </source>
</evidence>
<comment type="caution">
    <text evidence="22">The sequence shown here is derived from an EMBL/GenBank/DDBJ whole genome shotgun (WGS) entry which is preliminary data.</text>
</comment>
<dbReference type="EMBL" id="JADCNM010000001">
    <property type="protein sequence ID" value="KAG0500406.1"/>
    <property type="molecule type" value="Genomic_DNA"/>
</dbReference>
<sequence length="836" mass="93951">MGEDVLYDELWRACAGPLVEIPRSGEKVYYFPQGHMEQLEASTNQELDQQIPHFNLPSKILCLVLHVELRAEAETDEVYAQMTLLPEADQSEIKTPVPCLPEQKRPVVHSFCKILTASDTSTHGGFSVLRRHANDCLPQLDMSQTTPTQELSAKDLHGFEWRFKHIYRGQPRRHLLTTGWSTFVTSKRLVAGDAFVFLRGEDGELRVGVKRHVQQKSTIPSSVISSRSMHLGVLATASHAVTSQAFFTVCYKPRTSQFIVSVNKYLVAVNSGFTVGMRFKMRFEGDDVPEKKYTGTIVGVGDLSSQWEDSKWRQLKVQWDEPTNFQRPDRVSPWDVEPYFPSASTSNVPQPLLANTKRPRPLVNLSDPATLETSSLWYSGPLHGQNLYPLYSADAQSCDTNQVMWPPKAKGESGNNSNSVPSSQGRGVLDGFSDYDSSFMNSKSLITGAPSRETMVATPKRQAILGYVVEDQELKLGKAKDEWKKPETCSTYRLFGIDLINPLVSPTADKRLGSEITQELCVQIAPSLESSDKQLEPPKTSNNLKNSKQISPKEIQSRQSSSARSRIKVQMHGVAVGRAVDLMNMRGYDELIAELEKMFEIQGELNQRDKWEVVYKDDEGDTMLVGDDPWLEFCDMVRKIYIYPSKEEAPTINAYEAQIFLEQWKNLVLNDQVFDITCDVSSFVLTSTLCKAYWKFHAVLLVKRELLKQFPLDIHVKVMAFGAKRQGRGSDFEIGGQNLAAIGIASCRLFLISTFLTVVLLVICTCTYIKMQFPAILEQRTGFRGFFWKAARIGERLSPWVALGCFAMACWAETNEVGNKGDAAERLTVEVMGNFG</sequence>
<dbReference type="PANTHER" id="PTHR31384">
    <property type="entry name" value="AUXIN RESPONSE FACTOR 4-RELATED"/>
    <property type="match status" value="1"/>
</dbReference>
<dbReference type="InterPro" id="IPR009653">
    <property type="entry name" value="Ksh1"/>
</dbReference>
<comment type="function">
    <text evidence="1">Involved in the early part of the secretory pathway.</text>
</comment>
<evidence type="ECO:0000256" key="12">
    <source>
        <dbReference type="ARBA" id="ARBA00023125"/>
    </source>
</evidence>
<dbReference type="Pfam" id="PF02362">
    <property type="entry name" value="B3"/>
    <property type="match status" value="1"/>
</dbReference>
<dbReference type="AlphaFoldDB" id="A0A835RY46"/>
<dbReference type="InterPro" id="IPR033389">
    <property type="entry name" value="AUX/IAA_dom"/>
</dbReference>
<evidence type="ECO:0000256" key="2">
    <source>
        <dbReference type="ARBA" id="ARBA00003182"/>
    </source>
</evidence>
<feature type="compositionally biased region" description="Polar residues" evidence="18">
    <location>
        <begin position="413"/>
        <end position="425"/>
    </location>
</feature>
<dbReference type="SMART" id="SM01019">
    <property type="entry name" value="B3"/>
    <property type="match status" value="1"/>
</dbReference>
<evidence type="ECO:0000256" key="14">
    <source>
        <dbReference type="ARBA" id="ARBA00023163"/>
    </source>
</evidence>
<feature type="compositionally biased region" description="Polar residues" evidence="18">
    <location>
        <begin position="539"/>
        <end position="550"/>
    </location>
</feature>
<dbReference type="GO" id="GO:0005634">
    <property type="term" value="C:nucleus"/>
    <property type="evidence" value="ECO:0007669"/>
    <property type="project" value="UniProtKB-SubCell"/>
</dbReference>
<evidence type="ECO:0000256" key="4">
    <source>
        <dbReference type="ARBA" id="ARBA00004614"/>
    </source>
</evidence>
<dbReference type="GO" id="GO:0006355">
    <property type="term" value="P:regulation of DNA-templated transcription"/>
    <property type="evidence" value="ECO:0007669"/>
    <property type="project" value="InterPro"/>
</dbReference>
<name>A0A835RY46_VANPL</name>
<dbReference type="FunFam" id="2.40.330.10:FF:000001">
    <property type="entry name" value="Auxin response factor"/>
    <property type="match status" value="1"/>
</dbReference>
<reference evidence="22 23" key="1">
    <citation type="journal article" date="2020" name="Nat. Food">
        <title>A phased Vanilla planifolia genome enables genetic improvement of flavour and production.</title>
        <authorList>
            <person name="Hasing T."/>
            <person name="Tang H."/>
            <person name="Brym M."/>
            <person name="Khazi F."/>
            <person name="Huang T."/>
            <person name="Chambers A.H."/>
        </authorList>
    </citation>
    <scope>NUCLEOTIDE SEQUENCE [LARGE SCALE GENOMIC DNA]</scope>
    <source>
        <tissue evidence="22">Leaf</tissue>
    </source>
</reference>
<dbReference type="Pfam" id="PF06507">
    <property type="entry name" value="ARF_AD"/>
    <property type="match status" value="1"/>
</dbReference>
<evidence type="ECO:0000256" key="5">
    <source>
        <dbReference type="ARBA" id="ARBA00007853"/>
    </source>
</evidence>
<evidence type="ECO:0000256" key="19">
    <source>
        <dbReference type="SAM" id="Phobius"/>
    </source>
</evidence>
<evidence type="ECO:0000256" key="16">
    <source>
        <dbReference type="ARBA" id="ARBA00023294"/>
    </source>
</evidence>
<dbReference type="SUPFAM" id="SSF54277">
    <property type="entry name" value="CAD &amp; PB1 domains"/>
    <property type="match status" value="1"/>
</dbReference>
<evidence type="ECO:0000313" key="23">
    <source>
        <dbReference type="Proteomes" id="UP000639772"/>
    </source>
</evidence>
<evidence type="ECO:0000256" key="9">
    <source>
        <dbReference type="ARBA" id="ARBA00022989"/>
    </source>
</evidence>
<keyword evidence="14 17" id="KW-0804">Transcription</keyword>
<comment type="similarity">
    <text evidence="5 17">Belongs to the ARF family.</text>
</comment>
<dbReference type="OrthoDB" id="1050118at2759"/>
<evidence type="ECO:0000256" key="10">
    <source>
        <dbReference type="ARBA" id="ARBA00023015"/>
    </source>
</evidence>
<evidence type="ECO:0000259" key="21">
    <source>
        <dbReference type="PROSITE" id="PS51745"/>
    </source>
</evidence>
<dbReference type="Gene3D" id="2.30.30.1040">
    <property type="match status" value="1"/>
</dbReference>
<keyword evidence="10 17" id="KW-0805">Transcription regulation</keyword>
<evidence type="ECO:0000256" key="11">
    <source>
        <dbReference type="ARBA" id="ARBA00023034"/>
    </source>
</evidence>
<proteinExistence type="inferred from homology"/>
<dbReference type="SUPFAM" id="SSF101936">
    <property type="entry name" value="DNA-binding pseudobarrel domain"/>
    <property type="match status" value="1"/>
</dbReference>
<dbReference type="PANTHER" id="PTHR31384:SF1">
    <property type="entry name" value="AUXIN RESPONSE FACTOR 9"/>
    <property type="match status" value="1"/>
</dbReference>
<dbReference type="Proteomes" id="UP000639772">
    <property type="component" value="Chromosome 1"/>
</dbReference>
<dbReference type="InterPro" id="IPR015300">
    <property type="entry name" value="DNA-bd_pseudobarrel_sf"/>
</dbReference>
<evidence type="ECO:0000256" key="7">
    <source>
        <dbReference type="ARBA" id="ARBA00022692"/>
    </source>
</evidence>
<dbReference type="GO" id="GO:0000139">
    <property type="term" value="C:Golgi membrane"/>
    <property type="evidence" value="ECO:0007669"/>
    <property type="project" value="UniProtKB-SubCell"/>
</dbReference>
<evidence type="ECO:0000259" key="20">
    <source>
        <dbReference type="PROSITE" id="PS50863"/>
    </source>
</evidence>
<dbReference type="Gene3D" id="2.40.330.10">
    <property type="entry name" value="DNA-binding pseudobarrel domain"/>
    <property type="match status" value="1"/>
</dbReference>
<comment type="subcellular location">
    <subcellularLocation>
        <location evidence="4">Golgi apparatus membrane</location>
        <topology evidence="4">Single-pass type I membrane protein</topology>
    </subcellularLocation>
    <subcellularLocation>
        <location evidence="3 17">Nucleus</location>
    </subcellularLocation>
</comment>
<evidence type="ECO:0000256" key="18">
    <source>
        <dbReference type="SAM" id="MobiDB-lite"/>
    </source>
</evidence>
<organism evidence="22 23">
    <name type="scientific">Vanilla planifolia</name>
    <name type="common">Vanilla</name>
    <dbReference type="NCBI Taxonomy" id="51239"/>
    <lineage>
        <taxon>Eukaryota</taxon>
        <taxon>Viridiplantae</taxon>
        <taxon>Streptophyta</taxon>
        <taxon>Embryophyta</taxon>
        <taxon>Tracheophyta</taxon>
        <taxon>Spermatophyta</taxon>
        <taxon>Magnoliopsida</taxon>
        <taxon>Liliopsida</taxon>
        <taxon>Asparagales</taxon>
        <taxon>Orchidaceae</taxon>
        <taxon>Vanilloideae</taxon>
        <taxon>Vanilleae</taxon>
        <taxon>Vanilla</taxon>
    </lineage>
</organism>
<evidence type="ECO:0000313" key="22">
    <source>
        <dbReference type="EMBL" id="KAG0500406.1"/>
    </source>
</evidence>
<keyword evidence="16 17" id="KW-0927">Auxin signaling pathway</keyword>
<feature type="region of interest" description="Disordered" evidence="18">
    <location>
        <begin position="528"/>
        <end position="566"/>
    </location>
</feature>
<keyword evidence="15 17" id="KW-0539">Nucleus</keyword>
<gene>
    <name evidence="22" type="ORF">HPP92_000478</name>
</gene>
<comment type="subunit">
    <text evidence="17">Homodimers and heterodimers.</text>
</comment>
<feature type="region of interest" description="Disordered" evidence="18">
    <location>
        <begin position="406"/>
        <end position="427"/>
    </location>
</feature>
<comment type="function">
    <text evidence="2 17">Auxin response factors (ARFs) are transcriptional factors that bind specifically to the DNA sequence 5'-TGTCTC-3' found in the auxin-responsive promoter elements (AuxREs).</text>
</comment>
<protein>
    <recommendedName>
        <fullName evidence="17">Auxin response factor</fullName>
    </recommendedName>
</protein>
<accession>A0A835RY46</accession>
<keyword evidence="8" id="KW-0732">Signal</keyword>
<dbReference type="InterPro" id="IPR003340">
    <property type="entry name" value="B3_DNA-bd"/>
</dbReference>
<dbReference type="Pfam" id="PF02309">
    <property type="entry name" value="AUX_IAA"/>
    <property type="match status" value="2"/>
</dbReference>
<keyword evidence="9 19" id="KW-1133">Transmembrane helix</keyword>
<dbReference type="PROSITE" id="PS51745">
    <property type="entry name" value="PB1"/>
    <property type="match status" value="1"/>
</dbReference>
<dbReference type="InterPro" id="IPR053793">
    <property type="entry name" value="PB1-like"/>
</dbReference>
<feature type="transmembrane region" description="Helical" evidence="19">
    <location>
        <begin position="749"/>
        <end position="769"/>
    </location>
</feature>
<dbReference type="Pfam" id="PF06842">
    <property type="entry name" value="DUF1242"/>
    <property type="match status" value="1"/>
</dbReference>
<dbReference type="PROSITE" id="PS50863">
    <property type="entry name" value="B3"/>
    <property type="match status" value="1"/>
</dbReference>
<evidence type="ECO:0000256" key="13">
    <source>
        <dbReference type="ARBA" id="ARBA00023136"/>
    </source>
</evidence>
<keyword evidence="12 17" id="KW-0238">DNA-binding</keyword>
<dbReference type="GO" id="GO:0003677">
    <property type="term" value="F:DNA binding"/>
    <property type="evidence" value="ECO:0007669"/>
    <property type="project" value="UniProtKB-KW"/>
</dbReference>
<keyword evidence="7 19" id="KW-0812">Transmembrane</keyword>
<comment type="similarity">
    <text evidence="6">Belongs to the KISH family.</text>
</comment>
<feature type="domain" description="TF-B3" evidence="20">
    <location>
        <begin position="111"/>
        <end position="213"/>
    </location>
</feature>
<keyword evidence="13 19" id="KW-0472">Membrane</keyword>
<evidence type="ECO:0000256" key="15">
    <source>
        <dbReference type="ARBA" id="ARBA00023242"/>
    </source>
</evidence>
<dbReference type="Gene3D" id="3.10.20.90">
    <property type="entry name" value="Phosphatidylinositol 3-kinase Catalytic Subunit, Chain A, domain 1"/>
    <property type="match status" value="1"/>
</dbReference>
<dbReference type="InterPro" id="IPR044835">
    <property type="entry name" value="ARF_plant"/>
</dbReference>
<dbReference type="CDD" id="cd10017">
    <property type="entry name" value="B3_DNA"/>
    <property type="match status" value="1"/>
</dbReference>
<evidence type="ECO:0000256" key="17">
    <source>
        <dbReference type="RuleBase" id="RU004561"/>
    </source>
</evidence>
<dbReference type="InterPro" id="IPR010525">
    <property type="entry name" value="ARF_dom"/>
</dbReference>
<dbReference type="FunFam" id="2.30.30.1040:FF:000001">
    <property type="entry name" value="Auxin response factor"/>
    <property type="match status" value="1"/>
</dbReference>